<feature type="transmembrane region" description="Helical" evidence="1">
    <location>
        <begin position="195"/>
        <end position="213"/>
    </location>
</feature>
<dbReference type="AlphaFoldDB" id="A0A8J3GS16"/>
<reference evidence="2" key="1">
    <citation type="journal article" date="2014" name="Int. J. Syst. Evol. Microbiol.">
        <title>Complete genome sequence of Corynebacterium casei LMG S-19264T (=DSM 44701T), isolated from a smear-ripened cheese.</title>
        <authorList>
            <consortium name="US DOE Joint Genome Institute (JGI-PGF)"/>
            <person name="Walter F."/>
            <person name="Albersmeier A."/>
            <person name="Kalinowski J."/>
            <person name="Ruckert C."/>
        </authorList>
    </citation>
    <scope>NUCLEOTIDE SEQUENCE</scope>
    <source>
        <strain evidence="2">CGMCC 1.16548</strain>
    </source>
</reference>
<feature type="transmembrane region" description="Helical" evidence="1">
    <location>
        <begin position="97"/>
        <end position="119"/>
    </location>
</feature>
<dbReference type="Pfam" id="PF10067">
    <property type="entry name" value="DUF2306"/>
    <property type="match status" value="1"/>
</dbReference>
<feature type="transmembrane region" description="Helical" evidence="1">
    <location>
        <begin position="161"/>
        <end position="183"/>
    </location>
</feature>
<evidence type="ECO:0000313" key="2">
    <source>
        <dbReference type="EMBL" id="GHF22787.1"/>
    </source>
</evidence>
<keyword evidence="1" id="KW-0812">Transmembrane</keyword>
<gene>
    <name evidence="2" type="ORF">GCM10011600_24930</name>
</gene>
<keyword evidence="1" id="KW-1133">Transmembrane helix</keyword>
<accession>A0A8J3GS16</accession>
<reference evidence="2" key="2">
    <citation type="submission" date="2020-09" db="EMBL/GenBank/DDBJ databases">
        <authorList>
            <person name="Sun Q."/>
            <person name="Zhou Y."/>
        </authorList>
    </citation>
    <scope>NUCLEOTIDE SEQUENCE</scope>
    <source>
        <strain evidence="2">CGMCC 1.16548</strain>
    </source>
</reference>
<proteinExistence type="predicted"/>
<dbReference type="RefSeq" id="WP_191283849.1">
    <property type="nucleotide sequence ID" value="NZ_BNAI01000006.1"/>
</dbReference>
<dbReference type="InterPro" id="IPR018750">
    <property type="entry name" value="DUF2306_membrane"/>
</dbReference>
<dbReference type="Proteomes" id="UP000617531">
    <property type="component" value="Unassembled WGS sequence"/>
</dbReference>
<keyword evidence="1" id="KW-0472">Membrane</keyword>
<sequence length="216" mass="23099">MTTQTPTPASTRSSRARRPAWLIPAGLILLSLVPVIAGALRLTELAVGAEVTAANARFFDSPVPVIAHIIGATVYCLLGALQFVPRLRTGRPSWHRIAGRIVAPAGLIAGLSGMWMGVFYPRPELDTAMRLFFGALMVTSILLGLRAVLRRDFRAHRAWMIRGYAVGIGAGTQVFTAFAWILLSGGAMPDAMTTIALLAAGWVINLAVAEVAIRRS</sequence>
<keyword evidence="3" id="KW-1185">Reference proteome</keyword>
<feature type="transmembrane region" description="Helical" evidence="1">
    <location>
        <begin position="63"/>
        <end position="85"/>
    </location>
</feature>
<feature type="transmembrane region" description="Helical" evidence="1">
    <location>
        <begin position="21"/>
        <end position="43"/>
    </location>
</feature>
<feature type="transmembrane region" description="Helical" evidence="1">
    <location>
        <begin position="131"/>
        <end position="149"/>
    </location>
</feature>
<dbReference type="EMBL" id="BNAI01000006">
    <property type="protein sequence ID" value="GHF22787.1"/>
    <property type="molecule type" value="Genomic_DNA"/>
</dbReference>
<organism evidence="2 3">
    <name type="scientific">Pseudolysinimonas yzui</name>
    <dbReference type="NCBI Taxonomy" id="2708254"/>
    <lineage>
        <taxon>Bacteria</taxon>
        <taxon>Bacillati</taxon>
        <taxon>Actinomycetota</taxon>
        <taxon>Actinomycetes</taxon>
        <taxon>Micrococcales</taxon>
        <taxon>Microbacteriaceae</taxon>
        <taxon>Pseudolysinimonas</taxon>
    </lineage>
</organism>
<protein>
    <submittedName>
        <fullName evidence="2">Membrane protein</fullName>
    </submittedName>
</protein>
<evidence type="ECO:0000256" key="1">
    <source>
        <dbReference type="SAM" id="Phobius"/>
    </source>
</evidence>
<comment type="caution">
    <text evidence="2">The sequence shown here is derived from an EMBL/GenBank/DDBJ whole genome shotgun (WGS) entry which is preliminary data.</text>
</comment>
<evidence type="ECO:0000313" key="3">
    <source>
        <dbReference type="Proteomes" id="UP000617531"/>
    </source>
</evidence>
<name>A0A8J3GS16_9MICO</name>